<comment type="caution">
    <text evidence="1">The sequence shown here is derived from an EMBL/GenBank/DDBJ whole genome shotgun (WGS) entry which is preliminary data.</text>
</comment>
<dbReference type="SUPFAM" id="SSF54506">
    <property type="entry name" value="Diaminopimelate epimerase-like"/>
    <property type="match status" value="1"/>
</dbReference>
<name>A0ABR0SCE1_9HYPO</name>
<keyword evidence="2" id="KW-1185">Reference proteome</keyword>
<dbReference type="PANTHER" id="PTHR13774:SF32">
    <property type="entry name" value="ANTISENSE-ENHANCING SEQUENCE 1"/>
    <property type="match status" value="1"/>
</dbReference>
<dbReference type="Gene3D" id="3.10.310.10">
    <property type="entry name" value="Diaminopimelate Epimerase, Chain A, domain 1"/>
    <property type="match status" value="2"/>
</dbReference>
<evidence type="ECO:0000313" key="1">
    <source>
        <dbReference type="EMBL" id="KAK5989450.1"/>
    </source>
</evidence>
<reference evidence="1 2" key="1">
    <citation type="submission" date="2024-01" db="EMBL/GenBank/DDBJ databases">
        <title>Complete genome of Cladobotryum mycophilum ATHUM6906.</title>
        <authorList>
            <person name="Christinaki A.C."/>
            <person name="Myridakis A.I."/>
            <person name="Kouvelis V.N."/>
        </authorList>
    </citation>
    <scope>NUCLEOTIDE SEQUENCE [LARGE SCALE GENOMIC DNA]</scope>
    <source>
        <strain evidence="1 2">ATHUM6906</strain>
    </source>
</reference>
<gene>
    <name evidence="1" type="ORF">PT974_10969</name>
</gene>
<dbReference type="PANTHER" id="PTHR13774">
    <property type="entry name" value="PHENAZINE BIOSYNTHESIS PROTEIN"/>
    <property type="match status" value="1"/>
</dbReference>
<protein>
    <submittedName>
        <fullName evidence="1">Isomerase</fullName>
    </submittedName>
</protein>
<dbReference type="EMBL" id="JAVFKD010000015">
    <property type="protein sequence ID" value="KAK5989450.1"/>
    <property type="molecule type" value="Genomic_DNA"/>
</dbReference>
<keyword evidence="1" id="KW-0413">Isomerase</keyword>
<organism evidence="1 2">
    <name type="scientific">Cladobotryum mycophilum</name>
    <dbReference type="NCBI Taxonomy" id="491253"/>
    <lineage>
        <taxon>Eukaryota</taxon>
        <taxon>Fungi</taxon>
        <taxon>Dikarya</taxon>
        <taxon>Ascomycota</taxon>
        <taxon>Pezizomycotina</taxon>
        <taxon>Sordariomycetes</taxon>
        <taxon>Hypocreomycetidae</taxon>
        <taxon>Hypocreales</taxon>
        <taxon>Hypocreaceae</taxon>
        <taxon>Cladobotryum</taxon>
    </lineage>
</organism>
<accession>A0ABR0SCE1</accession>
<dbReference type="Proteomes" id="UP001338125">
    <property type="component" value="Unassembled WGS sequence"/>
</dbReference>
<proteinExistence type="predicted"/>
<evidence type="ECO:0000313" key="2">
    <source>
        <dbReference type="Proteomes" id="UP001338125"/>
    </source>
</evidence>
<dbReference type="InterPro" id="IPR003719">
    <property type="entry name" value="Phenazine_PhzF-like"/>
</dbReference>
<dbReference type="Pfam" id="PF02567">
    <property type="entry name" value="PhzC-PhzF"/>
    <property type="match status" value="1"/>
</dbReference>
<sequence>MADISYAIVDVFSTTPYKGNPLAVVDNVANSLTDTQMKLIARQFNLSETTFFSPPSQPKATYRLQSFLPDGKEVFGAGHNILGVWWFLAHDGRLDFSQPKPADENGTGEFVFYQELGNEVSAINIWRKTGMQGRAEFTVLLRQAPPNSHSKHPDPSSLATSLGLENRDIGLEVDGLTLPKIMSTSTTRHLIVPVASVAALEKVVVQRDKLL</sequence>
<dbReference type="GO" id="GO:0016853">
    <property type="term" value="F:isomerase activity"/>
    <property type="evidence" value="ECO:0007669"/>
    <property type="project" value="UniProtKB-KW"/>
</dbReference>